<feature type="non-terminal residue" evidence="1">
    <location>
        <position position="1"/>
    </location>
</feature>
<reference evidence="1" key="2">
    <citation type="submission" date="2022-01" db="EMBL/GenBank/DDBJ databases">
        <authorList>
            <person name="Yamashiro T."/>
            <person name="Shiraishi A."/>
            <person name="Satake H."/>
            <person name="Nakayama K."/>
        </authorList>
    </citation>
    <scope>NUCLEOTIDE SEQUENCE</scope>
</reference>
<evidence type="ECO:0000313" key="2">
    <source>
        <dbReference type="Proteomes" id="UP001151760"/>
    </source>
</evidence>
<organism evidence="1 2">
    <name type="scientific">Tanacetum coccineum</name>
    <dbReference type="NCBI Taxonomy" id="301880"/>
    <lineage>
        <taxon>Eukaryota</taxon>
        <taxon>Viridiplantae</taxon>
        <taxon>Streptophyta</taxon>
        <taxon>Embryophyta</taxon>
        <taxon>Tracheophyta</taxon>
        <taxon>Spermatophyta</taxon>
        <taxon>Magnoliopsida</taxon>
        <taxon>eudicotyledons</taxon>
        <taxon>Gunneridae</taxon>
        <taxon>Pentapetalae</taxon>
        <taxon>asterids</taxon>
        <taxon>campanulids</taxon>
        <taxon>Asterales</taxon>
        <taxon>Asteraceae</taxon>
        <taxon>Asteroideae</taxon>
        <taxon>Anthemideae</taxon>
        <taxon>Anthemidinae</taxon>
        <taxon>Tanacetum</taxon>
    </lineage>
</organism>
<evidence type="ECO:0000313" key="1">
    <source>
        <dbReference type="EMBL" id="GJT74531.1"/>
    </source>
</evidence>
<reference evidence="1" key="1">
    <citation type="journal article" date="2022" name="Int. J. Mol. Sci.">
        <title>Draft Genome of Tanacetum Coccineum: Genomic Comparison of Closely Related Tanacetum-Family Plants.</title>
        <authorList>
            <person name="Yamashiro T."/>
            <person name="Shiraishi A."/>
            <person name="Nakayama K."/>
            <person name="Satake H."/>
        </authorList>
    </citation>
    <scope>NUCLEOTIDE SEQUENCE</scope>
</reference>
<keyword evidence="2" id="KW-1185">Reference proteome</keyword>
<sequence>IVLLHLDGDVRVWKELQNLTNFNAANWISNVEQGCQTREFTRKIDLKVHKNEVEMDGSYRGGWVSYAWSDACSWMSGYPFCEVAAAGRFNLHSRGKCNSLYEISRLTISVMPFLEALVIITL</sequence>
<proteinExistence type="predicted"/>
<dbReference type="EMBL" id="BQNB010018449">
    <property type="protein sequence ID" value="GJT74531.1"/>
    <property type="molecule type" value="Genomic_DNA"/>
</dbReference>
<accession>A0ABQ5GH33</accession>
<gene>
    <name evidence="1" type="ORF">Tco_1041256</name>
</gene>
<protein>
    <submittedName>
        <fullName evidence="1">Uncharacterized protein</fullName>
    </submittedName>
</protein>
<name>A0ABQ5GH33_9ASTR</name>
<dbReference type="Proteomes" id="UP001151760">
    <property type="component" value="Unassembled WGS sequence"/>
</dbReference>
<comment type="caution">
    <text evidence="1">The sequence shown here is derived from an EMBL/GenBank/DDBJ whole genome shotgun (WGS) entry which is preliminary data.</text>
</comment>